<dbReference type="SUPFAM" id="SSF46689">
    <property type="entry name" value="Homeodomain-like"/>
    <property type="match status" value="1"/>
</dbReference>
<dbReference type="InterPro" id="IPR050204">
    <property type="entry name" value="AraC_XylS_family_regulators"/>
</dbReference>
<keyword evidence="1" id="KW-0805">Transcription regulation</keyword>
<sequence>MSRAPVTGSLAFIERDGMVMTCGRLEQAVSLSGPLSEDRVTLGIGLRISPGSWHWHEPVGDGSVGVFRPGDEHDSLYRAGSLYAAVSLSQERLEIEAAALDMVLDDRTLGGTRFRTERIDPRHLAGLCTRLDRVHDGGTIEIDPSAEILQLMITHCARKPKTSPHPSRPNGHGPIVGRARSYILAKLHEPIRVEEIAAAVGTSKRTLYRAFMEFLGEPPNTYVRRLRLHRIRHDLASETEAACSIALIANQWGIGEPGRLSGWYRELFGELPSAAVARRRAAASAKLARSA</sequence>
<organism evidence="5 6">
    <name type="scientific">Martelella alba</name>
    <dbReference type="NCBI Taxonomy" id="2590451"/>
    <lineage>
        <taxon>Bacteria</taxon>
        <taxon>Pseudomonadati</taxon>
        <taxon>Pseudomonadota</taxon>
        <taxon>Alphaproteobacteria</taxon>
        <taxon>Hyphomicrobiales</taxon>
        <taxon>Aurantimonadaceae</taxon>
        <taxon>Martelella</taxon>
    </lineage>
</organism>
<evidence type="ECO:0000313" key="6">
    <source>
        <dbReference type="Proteomes" id="UP000318801"/>
    </source>
</evidence>
<dbReference type="PANTHER" id="PTHR46796">
    <property type="entry name" value="HTH-TYPE TRANSCRIPTIONAL ACTIVATOR RHAS-RELATED"/>
    <property type="match status" value="1"/>
</dbReference>
<keyword evidence="3" id="KW-0804">Transcription</keyword>
<accession>A0A506U3B3</accession>
<dbReference type="GO" id="GO:0043565">
    <property type="term" value="F:sequence-specific DNA binding"/>
    <property type="evidence" value="ECO:0007669"/>
    <property type="project" value="InterPro"/>
</dbReference>
<feature type="domain" description="HTH araC/xylS-type" evidence="4">
    <location>
        <begin position="177"/>
        <end position="278"/>
    </location>
</feature>
<dbReference type="SMART" id="SM00342">
    <property type="entry name" value="HTH_ARAC"/>
    <property type="match status" value="1"/>
</dbReference>
<keyword evidence="2" id="KW-0238">DNA-binding</keyword>
<dbReference type="PROSITE" id="PS01124">
    <property type="entry name" value="HTH_ARAC_FAMILY_2"/>
    <property type="match status" value="1"/>
</dbReference>
<dbReference type="GO" id="GO:0003700">
    <property type="term" value="F:DNA-binding transcription factor activity"/>
    <property type="evidence" value="ECO:0007669"/>
    <property type="project" value="InterPro"/>
</dbReference>
<gene>
    <name evidence="5" type="ORF">FJU08_17960</name>
</gene>
<evidence type="ECO:0000313" key="5">
    <source>
        <dbReference type="EMBL" id="TPW28320.1"/>
    </source>
</evidence>
<evidence type="ECO:0000256" key="3">
    <source>
        <dbReference type="ARBA" id="ARBA00023163"/>
    </source>
</evidence>
<dbReference type="Gene3D" id="1.10.10.60">
    <property type="entry name" value="Homeodomain-like"/>
    <property type="match status" value="1"/>
</dbReference>
<dbReference type="PANTHER" id="PTHR46796:SF12">
    <property type="entry name" value="HTH-TYPE DNA-BINDING TRANSCRIPTIONAL ACTIVATOR EUTR"/>
    <property type="match status" value="1"/>
</dbReference>
<dbReference type="InterPro" id="IPR009057">
    <property type="entry name" value="Homeodomain-like_sf"/>
</dbReference>
<protein>
    <submittedName>
        <fullName evidence="5">Helix-turn-helix transcriptional regulator</fullName>
    </submittedName>
</protein>
<evidence type="ECO:0000256" key="1">
    <source>
        <dbReference type="ARBA" id="ARBA00023015"/>
    </source>
</evidence>
<dbReference type="EMBL" id="VHLG01000013">
    <property type="protein sequence ID" value="TPW28320.1"/>
    <property type="molecule type" value="Genomic_DNA"/>
</dbReference>
<evidence type="ECO:0000256" key="2">
    <source>
        <dbReference type="ARBA" id="ARBA00023125"/>
    </source>
</evidence>
<comment type="caution">
    <text evidence="5">The sequence shown here is derived from an EMBL/GenBank/DDBJ whole genome shotgun (WGS) entry which is preliminary data.</text>
</comment>
<reference evidence="5 6" key="1">
    <citation type="submission" date="2019-06" db="EMBL/GenBank/DDBJ databases">
        <authorList>
            <person name="Li M."/>
        </authorList>
    </citation>
    <scope>NUCLEOTIDE SEQUENCE [LARGE SCALE GENOMIC DNA]</scope>
    <source>
        <strain evidence="5 6">BGMRC2036</strain>
    </source>
</reference>
<keyword evidence="6" id="KW-1185">Reference proteome</keyword>
<dbReference type="InterPro" id="IPR018060">
    <property type="entry name" value="HTH_AraC"/>
</dbReference>
<name>A0A506U3B3_9HYPH</name>
<proteinExistence type="predicted"/>
<evidence type="ECO:0000259" key="4">
    <source>
        <dbReference type="PROSITE" id="PS01124"/>
    </source>
</evidence>
<dbReference type="AlphaFoldDB" id="A0A506U3B3"/>
<dbReference type="OrthoDB" id="7285481at2"/>
<dbReference type="Pfam" id="PF12833">
    <property type="entry name" value="HTH_18"/>
    <property type="match status" value="1"/>
</dbReference>
<dbReference type="Proteomes" id="UP000318801">
    <property type="component" value="Unassembled WGS sequence"/>
</dbReference>